<keyword evidence="3" id="KW-0813">Transport</keyword>
<evidence type="ECO:0000256" key="2">
    <source>
        <dbReference type="ARBA" id="ARBA00005417"/>
    </source>
</evidence>
<dbReference type="Pfam" id="PF08352">
    <property type="entry name" value="oligo_HPY"/>
    <property type="match status" value="1"/>
</dbReference>
<dbReference type="AlphaFoldDB" id="A0A3E0VML2"/>
<dbReference type="SMART" id="SM00382">
    <property type="entry name" value="AAA"/>
    <property type="match status" value="1"/>
</dbReference>
<dbReference type="GO" id="GO:0016887">
    <property type="term" value="F:ATP hydrolysis activity"/>
    <property type="evidence" value="ECO:0007669"/>
    <property type="project" value="InterPro"/>
</dbReference>
<evidence type="ECO:0000313" key="9">
    <source>
        <dbReference type="EMBL" id="RFA10859.1"/>
    </source>
</evidence>
<evidence type="ECO:0000256" key="5">
    <source>
        <dbReference type="ARBA" id="ARBA00022741"/>
    </source>
</evidence>
<dbReference type="InterPro" id="IPR017871">
    <property type="entry name" value="ABC_transporter-like_CS"/>
</dbReference>
<dbReference type="PROSITE" id="PS50893">
    <property type="entry name" value="ABC_TRANSPORTER_2"/>
    <property type="match status" value="1"/>
</dbReference>
<dbReference type="OrthoDB" id="8481147at2"/>
<comment type="caution">
    <text evidence="9">The sequence shown here is derived from an EMBL/GenBank/DDBJ whole genome shotgun (WGS) entry which is preliminary data.</text>
</comment>
<gene>
    <name evidence="9" type="primary">oppD</name>
    <name evidence="9" type="ORF">B7R54_17830</name>
</gene>
<evidence type="ECO:0000256" key="6">
    <source>
        <dbReference type="ARBA" id="ARBA00022840"/>
    </source>
</evidence>
<name>A0A3E0VML2_9MICO</name>
<dbReference type="PANTHER" id="PTHR43297:SF2">
    <property type="entry name" value="DIPEPTIDE TRANSPORT ATP-BINDING PROTEIN DPPD"/>
    <property type="match status" value="1"/>
</dbReference>
<dbReference type="Proteomes" id="UP000256486">
    <property type="component" value="Unassembled WGS sequence"/>
</dbReference>
<accession>A0A3E0VML2</accession>
<protein>
    <submittedName>
        <fullName evidence="9">ABC transporter ATP-binding protein</fullName>
    </submittedName>
</protein>
<dbReference type="CDD" id="cd03257">
    <property type="entry name" value="ABC_NikE_OppD_transporters"/>
    <property type="match status" value="1"/>
</dbReference>
<dbReference type="PROSITE" id="PS00211">
    <property type="entry name" value="ABC_TRANSPORTER_1"/>
    <property type="match status" value="1"/>
</dbReference>
<evidence type="ECO:0000259" key="8">
    <source>
        <dbReference type="PROSITE" id="PS50893"/>
    </source>
</evidence>
<evidence type="ECO:0000256" key="7">
    <source>
        <dbReference type="ARBA" id="ARBA00023136"/>
    </source>
</evidence>
<proteinExistence type="inferred from homology"/>
<dbReference type="FunFam" id="3.40.50.300:FF:000016">
    <property type="entry name" value="Oligopeptide ABC transporter ATP-binding component"/>
    <property type="match status" value="1"/>
</dbReference>
<keyword evidence="5" id="KW-0547">Nucleotide-binding</keyword>
<dbReference type="InterPro" id="IPR013563">
    <property type="entry name" value="Oligopep_ABC_C"/>
</dbReference>
<dbReference type="GO" id="GO:0005886">
    <property type="term" value="C:plasma membrane"/>
    <property type="evidence" value="ECO:0007669"/>
    <property type="project" value="UniProtKB-SubCell"/>
</dbReference>
<evidence type="ECO:0000256" key="3">
    <source>
        <dbReference type="ARBA" id="ARBA00022448"/>
    </source>
</evidence>
<dbReference type="InterPro" id="IPR050388">
    <property type="entry name" value="ABC_Ni/Peptide_Import"/>
</dbReference>
<comment type="similarity">
    <text evidence="2">Belongs to the ABC transporter superfamily.</text>
</comment>
<dbReference type="SUPFAM" id="SSF52540">
    <property type="entry name" value="P-loop containing nucleoside triphosphate hydrolases"/>
    <property type="match status" value="1"/>
</dbReference>
<evidence type="ECO:0000313" key="10">
    <source>
        <dbReference type="Proteomes" id="UP000256486"/>
    </source>
</evidence>
<evidence type="ECO:0000256" key="4">
    <source>
        <dbReference type="ARBA" id="ARBA00022475"/>
    </source>
</evidence>
<keyword evidence="7" id="KW-0472">Membrane</keyword>
<reference evidence="9 10" key="1">
    <citation type="submission" date="2017-04" db="EMBL/GenBank/DDBJ databases">
        <title>Comparative genome analysis of Subtercola boreus.</title>
        <authorList>
            <person name="Cho Y.-J."/>
            <person name="Cho A."/>
            <person name="Kim O.-S."/>
            <person name="Lee J.-I."/>
        </authorList>
    </citation>
    <scope>NUCLEOTIDE SEQUENCE [LARGE SCALE GENOMIC DNA]</scope>
    <source>
        <strain evidence="9 10">K300</strain>
    </source>
</reference>
<dbReference type="EMBL" id="NBWZ01000001">
    <property type="protein sequence ID" value="RFA10859.1"/>
    <property type="molecule type" value="Genomic_DNA"/>
</dbReference>
<dbReference type="InterPro" id="IPR003439">
    <property type="entry name" value="ABC_transporter-like_ATP-bd"/>
</dbReference>
<dbReference type="NCBIfam" id="TIGR01727">
    <property type="entry name" value="oligo_HPY"/>
    <property type="match status" value="1"/>
</dbReference>
<dbReference type="InterPro" id="IPR003593">
    <property type="entry name" value="AAA+_ATPase"/>
</dbReference>
<dbReference type="RefSeq" id="WP_116416236.1">
    <property type="nucleotide sequence ID" value="NZ_NBWZ01000001.1"/>
</dbReference>
<evidence type="ECO:0000256" key="1">
    <source>
        <dbReference type="ARBA" id="ARBA00004202"/>
    </source>
</evidence>
<dbReference type="InterPro" id="IPR027417">
    <property type="entry name" value="P-loop_NTPase"/>
</dbReference>
<keyword evidence="10" id="KW-1185">Reference proteome</keyword>
<keyword evidence="6 9" id="KW-0067">ATP-binding</keyword>
<keyword evidence="4" id="KW-1003">Cell membrane</keyword>
<feature type="domain" description="ABC transporter" evidence="8">
    <location>
        <begin position="5"/>
        <end position="256"/>
    </location>
</feature>
<organism evidence="9 10">
    <name type="scientific">Subtercola boreus</name>
    <dbReference type="NCBI Taxonomy" id="120213"/>
    <lineage>
        <taxon>Bacteria</taxon>
        <taxon>Bacillati</taxon>
        <taxon>Actinomycetota</taxon>
        <taxon>Actinomycetes</taxon>
        <taxon>Micrococcales</taxon>
        <taxon>Microbacteriaceae</taxon>
        <taxon>Subtercola</taxon>
    </lineage>
</organism>
<dbReference type="Pfam" id="PF00005">
    <property type="entry name" value="ABC_tran"/>
    <property type="match status" value="1"/>
</dbReference>
<comment type="subcellular location">
    <subcellularLocation>
        <location evidence="1">Cell membrane</location>
        <topology evidence="1">Peripheral membrane protein</topology>
    </subcellularLocation>
</comment>
<dbReference type="PANTHER" id="PTHR43297">
    <property type="entry name" value="OLIGOPEPTIDE TRANSPORT ATP-BINDING PROTEIN APPD"/>
    <property type="match status" value="1"/>
</dbReference>
<dbReference type="GO" id="GO:0015833">
    <property type="term" value="P:peptide transport"/>
    <property type="evidence" value="ECO:0007669"/>
    <property type="project" value="InterPro"/>
</dbReference>
<dbReference type="GO" id="GO:0005524">
    <property type="term" value="F:ATP binding"/>
    <property type="evidence" value="ECO:0007669"/>
    <property type="project" value="UniProtKB-KW"/>
</dbReference>
<dbReference type="Gene3D" id="3.40.50.300">
    <property type="entry name" value="P-loop containing nucleotide triphosphate hydrolases"/>
    <property type="match status" value="1"/>
</dbReference>
<sequence>MTALLEVSDLVVDFPTASDGVFHAVDSVSFTVNAGERVGIVGESGSGKSLTSQALMRLVPSPGTVTSGSVLFDGADVMAFSAKTLQKWRGSQTAMVFQDPMSSLNPLMRIGRQITESLQEHLGLSKSESRLRAIELLQRVGIPDAESRLTDFPGAFSGGMRQRVCIAIATACAPRLLIADEPTTALDVTVQAQVLDLLDHMATELNTGVILISHDLGVISSFCDRILVMYAGRIVEEGTAEQIVGDPQHPYTKALLASILKLSEPIPRRLKSISGAPPLAGRRASGCSFAPRCALATDTCRAIDPALVDAENGQPGQKVACGITAPAAFEFAEGATAA</sequence>